<evidence type="ECO:0000313" key="9">
    <source>
        <dbReference type="Proteomes" id="UP000219111"/>
    </source>
</evidence>
<dbReference type="SMART" id="SM01419">
    <property type="entry name" value="Thiol-ester_cl"/>
    <property type="match status" value="1"/>
</dbReference>
<keyword evidence="9" id="KW-1185">Reference proteome</keyword>
<dbReference type="SUPFAM" id="SSF48239">
    <property type="entry name" value="Terpenoid cyclases/Protein prenyltransferases"/>
    <property type="match status" value="1"/>
</dbReference>
<dbReference type="Pfam" id="PF21142">
    <property type="entry name" value="A2M_bMG2"/>
    <property type="match status" value="1"/>
</dbReference>
<keyword evidence="4" id="KW-1015">Disulfide bond</keyword>
<evidence type="ECO:0000259" key="6">
    <source>
        <dbReference type="SMART" id="SM01359"/>
    </source>
</evidence>
<evidence type="ECO:0000256" key="1">
    <source>
        <dbReference type="ARBA" id="ARBA00010556"/>
    </source>
</evidence>
<dbReference type="InterPro" id="IPR000177">
    <property type="entry name" value="Apple"/>
</dbReference>
<dbReference type="InterPro" id="IPR011626">
    <property type="entry name" value="Alpha-macroglobulin_TED"/>
</dbReference>
<feature type="domain" description="Alpha-2-macroglobulin" evidence="7">
    <location>
        <begin position="1155"/>
        <end position="1244"/>
    </location>
</feature>
<dbReference type="GO" id="GO:0005615">
    <property type="term" value="C:extracellular space"/>
    <property type="evidence" value="ECO:0007669"/>
    <property type="project" value="InterPro"/>
</dbReference>
<dbReference type="RefSeq" id="WP_097070718.1">
    <property type="nucleotide sequence ID" value="NZ_OBMT01000011.1"/>
</dbReference>
<feature type="chain" id="PRO_5012312428" description="Apple domain-containing protein" evidence="5">
    <location>
        <begin position="23"/>
        <end position="1814"/>
    </location>
</feature>
<dbReference type="GO" id="GO:0006508">
    <property type="term" value="P:proteolysis"/>
    <property type="evidence" value="ECO:0007669"/>
    <property type="project" value="InterPro"/>
</dbReference>
<dbReference type="Proteomes" id="UP000219111">
    <property type="component" value="Unassembled WGS sequence"/>
</dbReference>
<dbReference type="Pfam" id="PF11974">
    <property type="entry name" value="bMG3"/>
    <property type="match status" value="1"/>
</dbReference>
<dbReference type="InterPro" id="IPR051802">
    <property type="entry name" value="YfhM-like"/>
</dbReference>
<dbReference type="Gene3D" id="3.50.4.10">
    <property type="entry name" value="Hepatocyte Growth Factor"/>
    <property type="match status" value="1"/>
</dbReference>
<dbReference type="InterPro" id="IPR008930">
    <property type="entry name" value="Terpenoid_cyclase/PrenylTrfase"/>
</dbReference>
<dbReference type="SMART" id="SM01359">
    <property type="entry name" value="A2M_N_2"/>
    <property type="match status" value="1"/>
</dbReference>
<dbReference type="CDD" id="cd01100">
    <property type="entry name" value="APPLE_Factor_XI_like"/>
    <property type="match status" value="1"/>
</dbReference>
<dbReference type="Pfam" id="PF01835">
    <property type="entry name" value="MG2"/>
    <property type="match status" value="1"/>
</dbReference>
<protein>
    <recommendedName>
        <fullName evidence="10">Apple domain-containing protein</fullName>
    </recommendedName>
</protein>
<keyword evidence="3" id="KW-0677">Repeat</keyword>
<comment type="similarity">
    <text evidence="1">Belongs to the protease inhibitor I39 (alpha-2-macroglobulin) family. Bacterial alpha-2-macroglobulin subfamily.</text>
</comment>
<dbReference type="CDD" id="cd02891">
    <property type="entry name" value="A2M_like"/>
    <property type="match status" value="1"/>
</dbReference>
<dbReference type="Gene3D" id="1.50.10.20">
    <property type="match status" value="1"/>
</dbReference>
<dbReference type="Pfam" id="PF00207">
    <property type="entry name" value="A2M"/>
    <property type="match status" value="1"/>
</dbReference>
<evidence type="ECO:0000313" key="8">
    <source>
        <dbReference type="EMBL" id="SOC13718.1"/>
    </source>
</evidence>
<dbReference type="Pfam" id="PF17962">
    <property type="entry name" value="bMG6"/>
    <property type="match status" value="1"/>
</dbReference>
<dbReference type="GO" id="GO:0004866">
    <property type="term" value="F:endopeptidase inhibitor activity"/>
    <property type="evidence" value="ECO:0007669"/>
    <property type="project" value="InterPro"/>
</dbReference>
<dbReference type="InterPro" id="IPR003609">
    <property type="entry name" value="Pan_app"/>
</dbReference>
<evidence type="ECO:0000256" key="3">
    <source>
        <dbReference type="ARBA" id="ARBA00022737"/>
    </source>
</evidence>
<evidence type="ECO:0008006" key="10">
    <source>
        <dbReference type="Google" id="ProtNLM"/>
    </source>
</evidence>
<dbReference type="InterPro" id="IPR047565">
    <property type="entry name" value="Alpha-macroglob_thiol-ester_cl"/>
</dbReference>
<dbReference type="InterPro" id="IPR001599">
    <property type="entry name" value="Macroglobln_a2"/>
</dbReference>
<dbReference type="InterPro" id="IPR041462">
    <property type="entry name" value="Bact_A2M_MG6"/>
</dbReference>
<dbReference type="InterPro" id="IPR021868">
    <property type="entry name" value="Alpha_2_Macroglob_MG3"/>
</dbReference>
<dbReference type="Pfam" id="PF00024">
    <property type="entry name" value="PAN_1"/>
    <property type="match status" value="1"/>
</dbReference>
<dbReference type="Pfam" id="PF07678">
    <property type="entry name" value="TED_complement"/>
    <property type="match status" value="1"/>
</dbReference>
<name>A0A285SYE0_9RHOB</name>
<dbReference type="Gene3D" id="2.60.40.1930">
    <property type="match status" value="1"/>
</dbReference>
<dbReference type="PANTHER" id="PTHR40094">
    <property type="entry name" value="ALPHA-2-MACROGLOBULIN HOMOLOG"/>
    <property type="match status" value="1"/>
</dbReference>
<dbReference type="PIRSF" id="PIRSF038980">
    <property type="entry name" value="A2M_bac"/>
    <property type="match status" value="1"/>
</dbReference>
<feature type="signal peptide" evidence="5">
    <location>
        <begin position="1"/>
        <end position="22"/>
    </location>
</feature>
<dbReference type="InterPro" id="IPR049120">
    <property type="entry name" value="A2M_bMG2"/>
</dbReference>
<reference evidence="9" key="1">
    <citation type="submission" date="2017-08" db="EMBL/GenBank/DDBJ databases">
        <authorList>
            <person name="Varghese N."/>
            <person name="Submissions S."/>
        </authorList>
    </citation>
    <scope>NUCLEOTIDE SEQUENCE [LARGE SCALE GENOMIC DNA]</scope>
    <source>
        <strain evidence="9">JA276</strain>
    </source>
</reference>
<dbReference type="InterPro" id="IPR026284">
    <property type="entry name" value="A2MG_proteobact"/>
</dbReference>
<dbReference type="InterPro" id="IPR041203">
    <property type="entry name" value="Bact_A2M_MG5"/>
</dbReference>
<dbReference type="InterPro" id="IPR011625">
    <property type="entry name" value="A2M_N_BRD"/>
</dbReference>
<dbReference type="OrthoDB" id="9767116at2"/>
<dbReference type="EMBL" id="OBMT01000011">
    <property type="protein sequence ID" value="SOC13718.1"/>
    <property type="molecule type" value="Genomic_DNA"/>
</dbReference>
<sequence>MHLPKAFLALSFSFLTALPVLAESALLVPPKRLSVAEGMDLAGRDLAQIFDTTLEACEAACLQDPGCEAITFNARNNSCFPKADVSGMTPYQGAFSGVVLMAAKGAEARAERRAAELGFLRAGALAEATALAAEMGRRHMTNFVSEAELQGALAAARTAGDTVRMRALTGALIVLTDAADLWTDYAAQGREEHNASALARSASAAVNGYLRATTPAAQAQALFVMAQLLEKTERTREMLGALRLATTLSPRADIADALNDAEGKYGFRIAEHTVEADSASPRICAHFNEDLAKSGVDYTSFVQLPAPGLTVEAEGNQICIGGLTHGARYALTFRKGLPDGAGDTLAKDTKITAYVRDRAPSVSFPGRAYILPRGADNGVPVESVNLETLDLKILRVSDRNLIETMRNGDFASALDSWSLGSLAETMAEEIWHGTADVKRELNRDVTTRLPVQEVTGPLGAGVYVLVAAVPGADEWETPPAAQWVAISDLGMTSFSGTDGLTVAVRGLSDAAAVAGAEVELVSKANRVIATVTTDADGLAHFDAALAAGAGNAAPGLVSVRRGDDLAFLSLMDSEFDLSDRGVAGLPPAPAIDVFLTTDRGAYRVGETVHATALARDASAKALPGLPLTAVLMRPDGVEYSRILATDAGDGGETAALPIGAQAPRGTWRLDIFADPKAAPLASTKILVEDFLPERIDFELSLPAGILAGGAMPQIGLDARYLFGAPGAGLAIEGDLTMTAAADLPGFEGYRFGRHDETTGTTWGTIDSAETDDSGHAEIWAQIPEDGFEQGRPLQATFALRVREGSGRPVERSISRLVMPPEPVVGLKPLFADDTLPEGAEARFEIVALDAGLKPVAMPLRWVVNRVETRYQWYAMDGYWNWEPMTRRTRIAEGTGTTGTREPLAVVAKVDWGAYEIVLKNGADQVVASYGFDAGWYAPADVLASPDRLQLSLDKPAYAAGDTAQLRVVAPTKGVALVSVLSNRLIALKAVDVAAGENRIALPVTEEWGAGAYVTASVLRPLADAAPDRAPNRALGLAYAKVDPGAHALLARFDVPAASDPRAALPVALKVDGVAPGETVHATIAAVDLGILNLTAFQAPDPQAHYFGQRRLGVGLRDIYGRLIDGRAGEAGVIRSGGDGAPQMSMQAPPPTEELVAYFSGALTADENGVIHTRFDMPAFNGTVRLSAVVWSKTGVGQASADVLVRDPVVVTASLPRFLAPGDSSRLLLEIVHATGPSGRMGLDVTSAGLTLGATPSGVDLADLGKAEVSVPFTAPLAEGGQEVRVALTTPDGRLLEKTLKVAVENLSPEVARQSRFDLAAGDTFTFDANVFAGFLPGSASATLAAGPLAQFDTPALLAALDRYPYGCTEQITSKAMPLLYLSSVAETMGLASPADLGNRIDTAIRKVLTNQDASGAFGLWQPESGDGWLDAYVTDFLSRARKEGYQVPDAAFRNALDNLRNQVNYAPDFDTTSNGGGKVLAYQLMVLAREGAAAVGDLRYYADVKGDDFATPLAAAQLGAALASYGDQTRADAMFARAARLIREATTEKPLWRDDYGTTLRDSAAVLALASEAGSQAVNMETVGASVTGRLGQVPLSTQEASWTLLAAHALIDRPGMEGLTVDGAPVTGPLVKVIDAETAGRALVIGNSGAKPATLTLTTVGVPEVAEPAGGKGWAINRRYYTLEGKPVDVAQVAQGTRLVTVLEVTPQGRQEGRLMVSDPLPAGFEIDNPNLIRGGDVAALDWLDVLDEPRMTEFRQEEFRAAVDWQSKEAFRLAYIVRAVSPGKFAHPAASVEDMYRPALRAHGASGTVEIE</sequence>
<dbReference type="Pfam" id="PF17973">
    <property type="entry name" value="bMG10"/>
    <property type="match status" value="1"/>
</dbReference>
<evidence type="ECO:0000259" key="7">
    <source>
        <dbReference type="SMART" id="SM01360"/>
    </source>
</evidence>
<dbReference type="Pfam" id="PF07703">
    <property type="entry name" value="A2M_BRD"/>
    <property type="match status" value="1"/>
</dbReference>
<proteinExistence type="inferred from homology"/>
<dbReference type="Pfam" id="PF17972">
    <property type="entry name" value="bMG5"/>
    <property type="match status" value="1"/>
</dbReference>
<evidence type="ECO:0000256" key="5">
    <source>
        <dbReference type="SAM" id="SignalP"/>
    </source>
</evidence>
<dbReference type="InterPro" id="IPR041246">
    <property type="entry name" value="Bact_MG10"/>
</dbReference>
<dbReference type="InterPro" id="IPR002890">
    <property type="entry name" value="MG2"/>
</dbReference>
<feature type="domain" description="Alpha-2-macroglobulin bait region" evidence="6">
    <location>
        <begin position="948"/>
        <end position="1093"/>
    </location>
</feature>
<keyword evidence="2 5" id="KW-0732">Signal</keyword>
<gene>
    <name evidence="8" type="ORF">SAMN05877831_11126</name>
</gene>
<dbReference type="SMART" id="SM01360">
    <property type="entry name" value="A2M"/>
    <property type="match status" value="1"/>
</dbReference>
<evidence type="ECO:0000256" key="2">
    <source>
        <dbReference type="ARBA" id="ARBA00022729"/>
    </source>
</evidence>
<organism evidence="8 9">
    <name type="scientific">Rhodobacter maris</name>
    <dbReference type="NCBI Taxonomy" id="446682"/>
    <lineage>
        <taxon>Bacteria</taxon>
        <taxon>Pseudomonadati</taxon>
        <taxon>Pseudomonadota</taxon>
        <taxon>Alphaproteobacteria</taxon>
        <taxon>Rhodobacterales</taxon>
        <taxon>Rhodobacter group</taxon>
        <taxon>Rhodobacter</taxon>
    </lineage>
</organism>
<accession>A0A285SYE0</accession>
<dbReference type="PANTHER" id="PTHR40094:SF1">
    <property type="entry name" value="UBIQUITIN DOMAIN-CONTAINING PROTEIN"/>
    <property type="match status" value="1"/>
</dbReference>
<evidence type="ECO:0000256" key="4">
    <source>
        <dbReference type="ARBA" id="ARBA00023157"/>
    </source>
</evidence>